<evidence type="ECO:0000256" key="2">
    <source>
        <dbReference type="SAM" id="MobiDB-lite"/>
    </source>
</evidence>
<dbReference type="GeneID" id="12448975"/>
<evidence type="ECO:0000313" key="4">
    <source>
        <dbReference type="Proteomes" id="UP000007954"/>
    </source>
</evidence>
<accession>G0LFN4</accession>
<evidence type="ECO:0000313" key="3">
    <source>
        <dbReference type="EMBL" id="CCC41797.1"/>
    </source>
</evidence>
<feature type="coiled-coil region" evidence="1">
    <location>
        <begin position="170"/>
        <end position="230"/>
    </location>
</feature>
<gene>
    <name evidence="3" type="ordered locus">Hqrw_4071</name>
</gene>
<dbReference type="KEGG" id="hwc:Hqrw_4071"/>
<reference evidence="3 4" key="1">
    <citation type="journal article" date="2011" name="PLoS ONE">
        <title>Haloquadratum walsbyi: limited diversity in a global pond.</title>
        <authorList>
            <person name="Dyall-Smith M."/>
            <person name="Pfeiffer F."/>
            <person name="Klee K."/>
            <person name="Palm P."/>
            <person name="Gross K."/>
            <person name="Schuster S.C."/>
            <person name="Rampp M."/>
            <person name="Oesterhelt D."/>
        </authorList>
    </citation>
    <scope>NUCLEOTIDE SEQUENCE [LARGE SCALE GENOMIC DNA]</scope>
    <source>
        <strain evidence="4">DSM 16854 / JCM 12705 / C23</strain>
    </source>
</reference>
<dbReference type="Pfam" id="PF25254">
    <property type="entry name" value="DUF7856"/>
    <property type="match status" value="1"/>
</dbReference>
<protein>
    <submittedName>
        <fullName evidence="3">Uncharacterized protein</fullName>
    </submittedName>
</protein>
<dbReference type="RefSeq" id="WP_014557075.1">
    <property type="nucleotide sequence ID" value="NC_017459.1"/>
</dbReference>
<dbReference type="AlphaFoldDB" id="G0LFN4"/>
<dbReference type="Proteomes" id="UP000007954">
    <property type="component" value="Chromosome"/>
</dbReference>
<organism evidence="3 4">
    <name type="scientific">Haloquadratum walsbyi (strain DSM 16854 / JCM 12705 / C23)</name>
    <dbReference type="NCBI Taxonomy" id="768065"/>
    <lineage>
        <taxon>Archaea</taxon>
        <taxon>Methanobacteriati</taxon>
        <taxon>Methanobacteriota</taxon>
        <taxon>Stenosarchaea group</taxon>
        <taxon>Halobacteria</taxon>
        <taxon>Halobacteriales</taxon>
        <taxon>Haloferacaceae</taxon>
        <taxon>Haloquadratum</taxon>
    </lineage>
</organism>
<evidence type="ECO:0000256" key="1">
    <source>
        <dbReference type="SAM" id="Coils"/>
    </source>
</evidence>
<name>G0LFN4_HALWC</name>
<keyword evidence="1" id="KW-0175">Coiled coil</keyword>
<dbReference type="InterPro" id="IPR057178">
    <property type="entry name" value="DUF7856"/>
</dbReference>
<dbReference type="EMBL" id="FR746099">
    <property type="protein sequence ID" value="CCC41797.1"/>
    <property type="molecule type" value="Genomic_DNA"/>
</dbReference>
<feature type="region of interest" description="Disordered" evidence="2">
    <location>
        <begin position="1"/>
        <end position="30"/>
    </location>
</feature>
<sequence length="351" mass="38940">MTNDDTDHYIGNPQSASAVPPPPIVEFPGGKQVQGHVIDFCRSPTEPDSDDSTSIYDSEKRRETIQYRSHSDSERWYCSHQVHTDISPIELNQTVCAGAPTSSERLSIYSPPPTSVREYIGILSPDPDIKRRDALITIGRLCGVKTPYDSSLKTVQSAIDQLEISSVPDITTARRRVADAGADVERLRERVAMLRGQMAVYRETDVTTDITNAEIALKNAIRTLSEASTEEIAATQRLTQLIDIARTARDCKEKRLSLIDRRQNLKRHIRAEIFDVMKAEFDRVRQVPWIAERIDGNNNYTTALADAIAILSLAPLRAPLIVAESVATAFDGISALAIRINATIIVSTTNR</sequence>
<proteinExistence type="predicted"/>
<dbReference type="HOGENOM" id="CLU_784379_0_0_2"/>